<dbReference type="OrthoDB" id="407298at2759"/>
<sequence length="166" mass="18132">MLSVVGVVMCGKGWKLDLEGLAKHDRIEHDASLTHDDAAPGAAYAPTAVDSKLLQALLQQSSDGRGLTLQDLTKARAARDASLKKPLDGFHDAIAQGEVALTFELFKDAQGEVPKEAIRQWFGEQKFPDGWTRPSRTIGLWNTTMTTQKVATSVKELDKEASKKKD</sequence>
<proteinExistence type="inferred from homology"/>
<keyword evidence="6" id="KW-0408">Iron</keyword>
<evidence type="ECO:0000256" key="4">
    <source>
        <dbReference type="ARBA" id="ARBA00022723"/>
    </source>
</evidence>
<dbReference type="AlphaFoldDB" id="A0A4Z0A4X9"/>
<dbReference type="GO" id="GO:0004601">
    <property type="term" value="F:peroxidase activity"/>
    <property type="evidence" value="ECO:0007669"/>
    <property type="project" value="UniProtKB-KW"/>
</dbReference>
<keyword evidence="10" id="KW-1185">Reference proteome</keyword>
<dbReference type="Pfam" id="PF01328">
    <property type="entry name" value="Peroxidase_2"/>
    <property type="match status" value="1"/>
</dbReference>
<evidence type="ECO:0000256" key="5">
    <source>
        <dbReference type="ARBA" id="ARBA00023002"/>
    </source>
</evidence>
<dbReference type="Gene3D" id="1.10.489.10">
    <property type="entry name" value="Chloroperoxidase-like"/>
    <property type="match status" value="1"/>
</dbReference>
<evidence type="ECO:0000256" key="7">
    <source>
        <dbReference type="ARBA" id="ARBA00025795"/>
    </source>
</evidence>
<keyword evidence="2 9" id="KW-0575">Peroxidase</keyword>
<dbReference type="GO" id="GO:0046872">
    <property type="term" value="F:metal ion binding"/>
    <property type="evidence" value="ECO:0007669"/>
    <property type="project" value="UniProtKB-KW"/>
</dbReference>
<evidence type="ECO:0000256" key="6">
    <source>
        <dbReference type="ARBA" id="ARBA00023004"/>
    </source>
</evidence>
<dbReference type="STRING" id="135208.A0A4Z0A4X9"/>
<comment type="similarity">
    <text evidence="7">Belongs to the chloroperoxidase family.</text>
</comment>
<organism evidence="9 10">
    <name type="scientific">Hericium alpestre</name>
    <dbReference type="NCBI Taxonomy" id="135208"/>
    <lineage>
        <taxon>Eukaryota</taxon>
        <taxon>Fungi</taxon>
        <taxon>Dikarya</taxon>
        <taxon>Basidiomycota</taxon>
        <taxon>Agaricomycotina</taxon>
        <taxon>Agaricomycetes</taxon>
        <taxon>Russulales</taxon>
        <taxon>Hericiaceae</taxon>
        <taxon>Hericium</taxon>
    </lineage>
</organism>
<evidence type="ECO:0000256" key="3">
    <source>
        <dbReference type="ARBA" id="ARBA00022617"/>
    </source>
</evidence>
<keyword evidence="4" id="KW-0479">Metal-binding</keyword>
<evidence type="ECO:0000313" key="10">
    <source>
        <dbReference type="Proteomes" id="UP000298061"/>
    </source>
</evidence>
<dbReference type="EC" id="1.11.2.1" evidence="9"/>
<comment type="caution">
    <text evidence="9">The sequence shown here is derived from an EMBL/GenBank/DDBJ whole genome shotgun (WGS) entry which is preliminary data.</text>
</comment>
<keyword evidence="5 9" id="KW-0560">Oxidoreductase</keyword>
<evidence type="ECO:0000313" key="9">
    <source>
        <dbReference type="EMBL" id="TFY81444.1"/>
    </source>
</evidence>
<comment type="cofactor">
    <cofactor evidence="1">
        <name>heme b</name>
        <dbReference type="ChEBI" id="CHEBI:60344"/>
    </cofactor>
</comment>
<name>A0A4Z0A4X9_9AGAM</name>
<dbReference type="InterPro" id="IPR036851">
    <property type="entry name" value="Chloroperoxidase-like_sf"/>
</dbReference>
<accession>A0A4Z0A4X9</accession>
<dbReference type="PANTHER" id="PTHR33577">
    <property type="entry name" value="STERIGMATOCYSTIN BIOSYNTHESIS PEROXIDASE STCC-RELATED"/>
    <property type="match status" value="1"/>
</dbReference>
<dbReference type="PROSITE" id="PS51405">
    <property type="entry name" value="HEME_HALOPEROXIDASE"/>
    <property type="match status" value="1"/>
</dbReference>
<dbReference type="PANTHER" id="PTHR33577:SF9">
    <property type="entry name" value="PEROXIDASE STCC"/>
    <property type="match status" value="1"/>
</dbReference>
<keyword evidence="3" id="KW-0349">Heme</keyword>
<dbReference type="EMBL" id="SFCI01000211">
    <property type="protein sequence ID" value="TFY81444.1"/>
    <property type="molecule type" value="Genomic_DNA"/>
</dbReference>
<gene>
    <name evidence="9" type="ORF">EWM64_g2565</name>
</gene>
<protein>
    <submittedName>
        <fullName evidence="9">Putative heme-thiolate peroxidase</fullName>
        <ecNumber evidence="9">1.11.2.1</ecNumber>
    </submittedName>
</protein>
<evidence type="ECO:0000259" key="8">
    <source>
        <dbReference type="PROSITE" id="PS51405"/>
    </source>
</evidence>
<reference evidence="9 10" key="1">
    <citation type="submission" date="2019-02" db="EMBL/GenBank/DDBJ databases">
        <title>Genome sequencing of the rare red list fungi Hericium alpestre (H. flagellum).</title>
        <authorList>
            <person name="Buettner E."/>
            <person name="Kellner H."/>
        </authorList>
    </citation>
    <scope>NUCLEOTIDE SEQUENCE [LARGE SCALE GENOMIC DNA]</scope>
    <source>
        <strain evidence="9 10">DSM 108284</strain>
    </source>
</reference>
<dbReference type="Proteomes" id="UP000298061">
    <property type="component" value="Unassembled WGS sequence"/>
</dbReference>
<dbReference type="InterPro" id="IPR000028">
    <property type="entry name" value="Chloroperoxidase"/>
</dbReference>
<evidence type="ECO:0000256" key="2">
    <source>
        <dbReference type="ARBA" id="ARBA00022559"/>
    </source>
</evidence>
<evidence type="ECO:0000256" key="1">
    <source>
        <dbReference type="ARBA" id="ARBA00001970"/>
    </source>
</evidence>
<feature type="domain" description="Heme haloperoxidase family profile" evidence="8">
    <location>
        <begin position="1"/>
        <end position="152"/>
    </location>
</feature>